<accession>A0A4R6X5X3</accession>
<name>A0A4R6X5X3_9GAMM</name>
<dbReference type="AlphaFoldDB" id="A0A4R6X5X3"/>
<feature type="binding site" evidence="8">
    <location>
        <position position="98"/>
    </location>
    <ligand>
        <name>Cu cation</name>
        <dbReference type="ChEBI" id="CHEBI:23378"/>
    </ligand>
</feature>
<organism evidence="11 12">
    <name type="scientific">Marinomonas communis</name>
    <dbReference type="NCBI Taxonomy" id="28254"/>
    <lineage>
        <taxon>Bacteria</taxon>
        <taxon>Pseudomonadati</taxon>
        <taxon>Pseudomonadota</taxon>
        <taxon>Gammaproteobacteria</taxon>
        <taxon>Oceanospirillales</taxon>
        <taxon>Oceanospirillaceae</taxon>
        <taxon>Marinomonas</taxon>
    </lineage>
</organism>
<feature type="binding site" evidence="8">
    <location>
        <position position="106"/>
    </location>
    <ligand>
        <name>Cu cation</name>
        <dbReference type="ChEBI" id="CHEBI:23378"/>
    </ligand>
</feature>
<dbReference type="GO" id="GO:0005507">
    <property type="term" value="F:copper ion binding"/>
    <property type="evidence" value="ECO:0007669"/>
    <property type="project" value="UniProtKB-UniRule"/>
</dbReference>
<keyword evidence="12" id="KW-1185">Reference proteome</keyword>
<evidence type="ECO:0000256" key="8">
    <source>
        <dbReference type="PIRSR" id="PIRSR602386-1"/>
    </source>
</evidence>
<keyword evidence="3 8" id="KW-0479">Metal-binding</keyword>
<gene>
    <name evidence="11" type="ORF">C8D85_2734</name>
</gene>
<dbReference type="InterPro" id="IPR008972">
    <property type="entry name" value="Cupredoxin"/>
</dbReference>
<evidence type="ECO:0000256" key="9">
    <source>
        <dbReference type="SAM" id="SignalP"/>
    </source>
</evidence>
<feature type="signal peptide" evidence="9">
    <location>
        <begin position="1"/>
        <end position="20"/>
    </location>
</feature>
<dbReference type="InterPro" id="IPR000923">
    <property type="entry name" value="BlueCu_1"/>
</dbReference>
<dbReference type="GO" id="GO:0009055">
    <property type="term" value="F:electron transfer activity"/>
    <property type="evidence" value="ECO:0007669"/>
    <property type="project" value="InterPro"/>
</dbReference>
<dbReference type="Proteomes" id="UP000295729">
    <property type="component" value="Unassembled WGS sequence"/>
</dbReference>
<proteinExistence type="predicted"/>
<feature type="chain" id="PRO_5020751681" description="Pseudoazurin" evidence="9">
    <location>
        <begin position="21"/>
        <end position="144"/>
    </location>
</feature>
<dbReference type="Gene3D" id="2.60.40.420">
    <property type="entry name" value="Cupredoxins - blue copper proteins"/>
    <property type="match status" value="1"/>
</dbReference>
<keyword evidence="9" id="KW-0732">Signal</keyword>
<dbReference type="NCBIfam" id="TIGR02375">
    <property type="entry name" value="pseudoazurin"/>
    <property type="match status" value="1"/>
</dbReference>
<dbReference type="InterPro" id="IPR012745">
    <property type="entry name" value="Pseudoazurin"/>
</dbReference>
<evidence type="ECO:0000259" key="10">
    <source>
        <dbReference type="Pfam" id="PF00127"/>
    </source>
</evidence>
<dbReference type="Pfam" id="PF00127">
    <property type="entry name" value="Copper-bind"/>
    <property type="match status" value="1"/>
</dbReference>
<evidence type="ECO:0000256" key="3">
    <source>
        <dbReference type="ARBA" id="ARBA00022723"/>
    </source>
</evidence>
<feature type="binding site" evidence="8">
    <location>
        <position position="60"/>
    </location>
    <ligand>
        <name>Cu cation</name>
        <dbReference type="ChEBI" id="CHEBI:23378"/>
    </ligand>
</feature>
<evidence type="ECO:0000256" key="5">
    <source>
        <dbReference type="ARBA" id="ARBA00022982"/>
    </source>
</evidence>
<dbReference type="OrthoDB" id="9757546at2"/>
<comment type="cofactor">
    <cofactor evidence="8">
        <name>Cu cation</name>
        <dbReference type="ChEBI" id="CHEBI:23378"/>
    </cofactor>
    <text evidence="8">Binds 1 copper ion per subunit.</text>
</comment>
<dbReference type="InterPro" id="IPR002386">
    <property type="entry name" value="Amicyanin/Pseudoazurin"/>
</dbReference>
<evidence type="ECO:0000256" key="4">
    <source>
        <dbReference type="ARBA" id="ARBA00022764"/>
    </source>
</evidence>
<keyword evidence="4" id="KW-0574">Periplasm</keyword>
<feature type="domain" description="Blue (type 1) copper" evidence="10">
    <location>
        <begin position="26"/>
        <end position="111"/>
    </location>
</feature>
<keyword evidence="5" id="KW-0249">Electron transport</keyword>
<feature type="binding site" evidence="8">
    <location>
        <position position="101"/>
    </location>
    <ligand>
        <name>Cu cation</name>
        <dbReference type="ChEBI" id="CHEBI:23378"/>
    </ligand>
</feature>
<evidence type="ECO:0000256" key="6">
    <source>
        <dbReference type="ARBA" id="ARBA00023008"/>
    </source>
</evidence>
<dbReference type="SUPFAM" id="SSF49503">
    <property type="entry name" value="Cupredoxins"/>
    <property type="match status" value="1"/>
</dbReference>
<keyword evidence="6 8" id="KW-0186">Copper</keyword>
<evidence type="ECO:0000256" key="7">
    <source>
        <dbReference type="NCBIfam" id="TIGR02375"/>
    </source>
</evidence>
<keyword evidence="2" id="KW-0813">Transport</keyword>
<sequence>MLKQLITMMLLTLTIATTHAAEHTVKMLNQSEWGYMSFEPSFLKVEVGDTVTFEPTTPGHNAVTINYMIPTGANRYRGEIGQPITMTINKEGFYGIECAPHLTMGMVMIIQAGEDDITQFKIPKTLPKQAKRRFNDIKEYAIDR</sequence>
<reference evidence="11 12" key="1">
    <citation type="submission" date="2019-03" db="EMBL/GenBank/DDBJ databases">
        <title>Genomic Encyclopedia of Type Strains, Phase IV (KMG-IV): sequencing the most valuable type-strain genomes for metagenomic binning, comparative biology and taxonomic classification.</title>
        <authorList>
            <person name="Goeker M."/>
        </authorList>
    </citation>
    <scope>NUCLEOTIDE SEQUENCE [LARGE SCALE GENOMIC DNA]</scope>
    <source>
        <strain evidence="11 12">DSM 5604</strain>
    </source>
</reference>
<evidence type="ECO:0000313" key="12">
    <source>
        <dbReference type="Proteomes" id="UP000295729"/>
    </source>
</evidence>
<comment type="subcellular location">
    <subcellularLocation>
        <location evidence="1">Periplasm</location>
    </subcellularLocation>
</comment>
<protein>
    <recommendedName>
        <fullName evidence="7">Pseudoazurin</fullName>
    </recommendedName>
</protein>
<evidence type="ECO:0000256" key="1">
    <source>
        <dbReference type="ARBA" id="ARBA00004418"/>
    </source>
</evidence>
<dbReference type="PRINTS" id="PR00156">
    <property type="entry name" value="COPPERBLUE"/>
</dbReference>
<dbReference type="GO" id="GO:0042597">
    <property type="term" value="C:periplasmic space"/>
    <property type="evidence" value="ECO:0007669"/>
    <property type="project" value="UniProtKB-SubCell"/>
</dbReference>
<dbReference type="EMBL" id="SNZA01000004">
    <property type="protein sequence ID" value="TDR12694.1"/>
    <property type="molecule type" value="Genomic_DNA"/>
</dbReference>
<comment type="caution">
    <text evidence="11">The sequence shown here is derived from an EMBL/GenBank/DDBJ whole genome shotgun (WGS) entry which is preliminary data.</text>
</comment>
<evidence type="ECO:0000256" key="2">
    <source>
        <dbReference type="ARBA" id="ARBA00022448"/>
    </source>
</evidence>
<dbReference type="PRINTS" id="PR00155">
    <property type="entry name" value="AMICYANIN"/>
</dbReference>
<dbReference type="InterPro" id="IPR001235">
    <property type="entry name" value="Copper_blue_Plastocyanin"/>
</dbReference>
<dbReference type="RefSeq" id="WP_133563612.1">
    <property type="nucleotide sequence ID" value="NZ_SNZA01000004.1"/>
</dbReference>
<evidence type="ECO:0000313" key="11">
    <source>
        <dbReference type="EMBL" id="TDR12694.1"/>
    </source>
</evidence>